<evidence type="ECO:0000256" key="3">
    <source>
        <dbReference type="ARBA" id="ARBA00022840"/>
    </source>
</evidence>
<feature type="domain" description="ABC transporter" evidence="4">
    <location>
        <begin position="8"/>
        <end position="242"/>
    </location>
</feature>
<dbReference type="SMART" id="SM00382">
    <property type="entry name" value="AAA"/>
    <property type="match status" value="1"/>
</dbReference>
<accession>C0QJU1</accession>
<sequence>MPKTGDALHLSQLMHTRSQARVSFQLIVPGMDLEPGQFAALVGPSGCGKSTLLDILGLVLKPEKIGAFRIGGTQVPIDLVGLSRANQAAVRSRYIGYVLQTGGLLPFLTVRQNIALPLRLNRQYDHQLVESMARNLGIEGQLDKRPSFLSGGQRQRVAIARALIHKPRIVLADEPTAAVDELTAMEIRDQFRQLSQKFGTTTIMVTHDRSLLRDQVDRIFGFKVARKSRELTTSTLEELETL</sequence>
<dbReference type="Proteomes" id="UP000000442">
    <property type="component" value="Chromosome"/>
</dbReference>
<keyword evidence="2" id="KW-0547">Nucleotide-binding</keyword>
<dbReference type="OrthoDB" id="9802264at2"/>
<dbReference type="KEGG" id="dat:HRM2_08310"/>
<dbReference type="Gene3D" id="3.40.50.300">
    <property type="entry name" value="P-loop containing nucleotide triphosphate hydrolases"/>
    <property type="match status" value="1"/>
</dbReference>
<keyword evidence="5" id="KW-0378">Hydrolase</keyword>
<dbReference type="SUPFAM" id="SSF52540">
    <property type="entry name" value="P-loop containing nucleoside triphosphate hydrolases"/>
    <property type="match status" value="1"/>
</dbReference>
<dbReference type="Pfam" id="PF00005">
    <property type="entry name" value="ABC_tran"/>
    <property type="match status" value="1"/>
</dbReference>
<dbReference type="InterPro" id="IPR003439">
    <property type="entry name" value="ABC_transporter-like_ATP-bd"/>
</dbReference>
<evidence type="ECO:0000256" key="2">
    <source>
        <dbReference type="ARBA" id="ARBA00022741"/>
    </source>
</evidence>
<protein>
    <submittedName>
        <fullName evidence="5">ABC-type transporter, ATP-binding protein</fullName>
        <ecNumber evidence="5">3.6.3.25</ecNumber>
    </submittedName>
</protein>
<dbReference type="PROSITE" id="PS50893">
    <property type="entry name" value="ABC_TRANSPORTER_2"/>
    <property type="match status" value="1"/>
</dbReference>
<evidence type="ECO:0000313" key="6">
    <source>
        <dbReference type="Proteomes" id="UP000000442"/>
    </source>
</evidence>
<dbReference type="HOGENOM" id="CLU_000604_1_22_7"/>
<evidence type="ECO:0000256" key="1">
    <source>
        <dbReference type="ARBA" id="ARBA00005417"/>
    </source>
</evidence>
<comment type="similarity">
    <text evidence="1">Belongs to the ABC transporter superfamily.</text>
</comment>
<dbReference type="InterPro" id="IPR003593">
    <property type="entry name" value="AAA+_ATPase"/>
</dbReference>
<name>C0QJU1_DESAH</name>
<dbReference type="GO" id="GO:0089705">
    <property type="term" value="P:protein localization to outer membrane"/>
    <property type="evidence" value="ECO:0007669"/>
    <property type="project" value="TreeGrafter"/>
</dbReference>
<dbReference type="EC" id="3.6.3.25" evidence="5"/>
<dbReference type="InterPro" id="IPR015854">
    <property type="entry name" value="ABC_transpr_LolD-like"/>
</dbReference>
<dbReference type="InterPro" id="IPR017871">
    <property type="entry name" value="ABC_transporter-like_CS"/>
</dbReference>
<dbReference type="GO" id="GO:0005886">
    <property type="term" value="C:plasma membrane"/>
    <property type="evidence" value="ECO:0007669"/>
    <property type="project" value="TreeGrafter"/>
</dbReference>
<dbReference type="PROSITE" id="PS00211">
    <property type="entry name" value="ABC_TRANSPORTER_1"/>
    <property type="match status" value="1"/>
</dbReference>
<evidence type="ECO:0000259" key="4">
    <source>
        <dbReference type="PROSITE" id="PS50893"/>
    </source>
</evidence>
<dbReference type="STRING" id="177437.HRM2_08310"/>
<reference evidence="5 6" key="1">
    <citation type="journal article" date="2009" name="Environ. Microbiol.">
        <title>Genome sequence of Desulfobacterium autotrophicum HRM2, a marine sulfate reducer oxidizing organic carbon completely to carbon dioxide.</title>
        <authorList>
            <person name="Strittmatter A.W."/>
            <person name="Liesegang H."/>
            <person name="Rabus R."/>
            <person name="Decker I."/>
            <person name="Amann J."/>
            <person name="Andres S."/>
            <person name="Henne A."/>
            <person name="Fricke W.F."/>
            <person name="Martinez-Arias R."/>
            <person name="Bartels D."/>
            <person name="Goesmann A."/>
            <person name="Krause L."/>
            <person name="Puehler A."/>
            <person name="Klenk H.P."/>
            <person name="Richter M."/>
            <person name="Schuler M."/>
            <person name="Gloeckner F.O."/>
            <person name="Meyerdierks A."/>
            <person name="Gottschalk G."/>
            <person name="Amann R."/>
        </authorList>
    </citation>
    <scope>NUCLEOTIDE SEQUENCE [LARGE SCALE GENOMIC DNA]</scope>
    <source>
        <strain evidence="6">ATCC 43914 / DSM 3382 / HRM2</strain>
    </source>
</reference>
<dbReference type="GO" id="GO:0005524">
    <property type="term" value="F:ATP binding"/>
    <property type="evidence" value="ECO:0007669"/>
    <property type="project" value="UniProtKB-KW"/>
</dbReference>
<dbReference type="AlphaFoldDB" id="C0QJU1"/>
<dbReference type="eggNOG" id="COG1136">
    <property type="taxonomic scope" value="Bacteria"/>
</dbReference>
<dbReference type="GO" id="GO:0022857">
    <property type="term" value="F:transmembrane transporter activity"/>
    <property type="evidence" value="ECO:0007669"/>
    <property type="project" value="TreeGrafter"/>
</dbReference>
<keyword evidence="3 5" id="KW-0067">ATP-binding</keyword>
<dbReference type="PANTHER" id="PTHR24220">
    <property type="entry name" value="IMPORT ATP-BINDING PROTEIN"/>
    <property type="match status" value="1"/>
</dbReference>
<proteinExistence type="inferred from homology"/>
<keyword evidence="6" id="KW-1185">Reference proteome</keyword>
<dbReference type="GO" id="GO:0016887">
    <property type="term" value="F:ATP hydrolysis activity"/>
    <property type="evidence" value="ECO:0007669"/>
    <property type="project" value="InterPro"/>
</dbReference>
<organism evidence="5 6">
    <name type="scientific">Desulforapulum autotrophicum (strain ATCC 43914 / DSM 3382 / VKM B-1955 / HRM2)</name>
    <name type="common">Desulfobacterium autotrophicum</name>
    <dbReference type="NCBI Taxonomy" id="177437"/>
    <lineage>
        <taxon>Bacteria</taxon>
        <taxon>Pseudomonadati</taxon>
        <taxon>Thermodesulfobacteriota</taxon>
        <taxon>Desulfobacteria</taxon>
        <taxon>Desulfobacterales</taxon>
        <taxon>Desulfobacteraceae</taxon>
        <taxon>Desulforapulum</taxon>
    </lineage>
</organism>
<dbReference type="GO" id="GO:0044874">
    <property type="term" value="P:lipoprotein localization to outer membrane"/>
    <property type="evidence" value="ECO:0007669"/>
    <property type="project" value="TreeGrafter"/>
</dbReference>
<evidence type="ECO:0000313" key="5">
    <source>
        <dbReference type="EMBL" id="ACN13944.1"/>
    </source>
</evidence>
<dbReference type="RefSeq" id="WP_012663184.1">
    <property type="nucleotide sequence ID" value="NC_012108.1"/>
</dbReference>
<dbReference type="PANTHER" id="PTHR24220:SF689">
    <property type="entry name" value="LIPOPROTEIN-RELEASING SYSTEM ATP-BINDING PROTEIN LOLD"/>
    <property type="match status" value="1"/>
</dbReference>
<dbReference type="EMBL" id="CP001087">
    <property type="protein sequence ID" value="ACN13944.1"/>
    <property type="molecule type" value="Genomic_DNA"/>
</dbReference>
<dbReference type="InterPro" id="IPR027417">
    <property type="entry name" value="P-loop_NTPase"/>
</dbReference>
<gene>
    <name evidence="5" type="ordered locus">HRM2_08310</name>
</gene>